<dbReference type="PANTHER" id="PTHR23101:SF25">
    <property type="entry name" value="GTPASE-ACTIVATING PROTEIN AND VPS9 DOMAIN-CONTAINING PROTEIN 1"/>
    <property type="match status" value="1"/>
</dbReference>
<evidence type="ECO:0000259" key="9">
    <source>
        <dbReference type="PROSITE" id="PS51205"/>
    </source>
</evidence>
<comment type="similarity">
    <text evidence="2">Belongs to the GAPVD1 family.</text>
</comment>
<comment type="subcellular location">
    <subcellularLocation>
        <location evidence="1">Membrane</location>
        <topology evidence="1">Peripheral membrane protein</topology>
    </subcellularLocation>
</comment>
<dbReference type="Ensembl" id="ENSOSIT00000054156.1">
    <property type="protein sequence ID" value="ENSOSIP00000051579.1"/>
    <property type="gene ID" value="ENSOSIG00000023894.1"/>
</dbReference>
<dbReference type="GeneTree" id="ENSGT00940000156611"/>
<reference evidence="10" key="1">
    <citation type="submission" date="2025-08" db="UniProtKB">
        <authorList>
            <consortium name="Ensembl"/>
        </authorList>
    </citation>
    <scope>IDENTIFICATION</scope>
</reference>
<dbReference type="InterPro" id="IPR041545">
    <property type="entry name" value="DUF5601"/>
</dbReference>
<evidence type="ECO:0000313" key="11">
    <source>
        <dbReference type="Proteomes" id="UP000694383"/>
    </source>
</evidence>
<keyword evidence="8" id="KW-1133">Transmembrane helix</keyword>
<dbReference type="InterPro" id="IPR045046">
    <property type="entry name" value="Vps9-like"/>
</dbReference>
<protein>
    <submittedName>
        <fullName evidence="10">GTPase activating protein and VPS9 domains 1</fullName>
    </submittedName>
</protein>
<dbReference type="PANTHER" id="PTHR23101">
    <property type="entry name" value="RAB GDP/GTP EXCHANGE FACTOR"/>
    <property type="match status" value="1"/>
</dbReference>
<reference evidence="10" key="2">
    <citation type="submission" date="2025-09" db="UniProtKB">
        <authorList>
            <consortium name="Ensembl"/>
        </authorList>
    </citation>
    <scope>IDENTIFICATION</scope>
</reference>
<dbReference type="GO" id="GO:0030139">
    <property type="term" value="C:endocytic vesicle"/>
    <property type="evidence" value="ECO:0007669"/>
    <property type="project" value="TreeGrafter"/>
</dbReference>
<dbReference type="Gene3D" id="1.10.246.120">
    <property type="match status" value="1"/>
</dbReference>
<evidence type="ECO:0000256" key="1">
    <source>
        <dbReference type="ARBA" id="ARBA00004170"/>
    </source>
</evidence>
<keyword evidence="4" id="KW-0254">Endocytosis</keyword>
<dbReference type="Pfam" id="PF18151">
    <property type="entry name" value="DUF5601"/>
    <property type="match status" value="1"/>
</dbReference>
<dbReference type="InterPro" id="IPR003123">
    <property type="entry name" value="VPS9"/>
</dbReference>
<dbReference type="GO" id="GO:0016020">
    <property type="term" value="C:membrane"/>
    <property type="evidence" value="ECO:0007669"/>
    <property type="project" value="UniProtKB-SubCell"/>
</dbReference>
<dbReference type="PROSITE" id="PS51205">
    <property type="entry name" value="VPS9"/>
    <property type="match status" value="1"/>
</dbReference>
<dbReference type="SMART" id="SM00167">
    <property type="entry name" value="VPS9"/>
    <property type="match status" value="1"/>
</dbReference>
<feature type="transmembrane region" description="Helical" evidence="8">
    <location>
        <begin position="19"/>
        <end position="38"/>
    </location>
</feature>
<keyword evidence="6 8" id="KW-0472">Membrane</keyword>
<feature type="domain" description="VPS9" evidence="9">
    <location>
        <begin position="380"/>
        <end position="520"/>
    </location>
</feature>
<keyword evidence="3" id="KW-0343">GTPase activation</keyword>
<dbReference type="FunFam" id="1.20.1050.80:FF:000001">
    <property type="entry name" value="GTPase-activating protein and VPS9 domain-containing protein 1 isoform X1"/>
    <property type="match status" value="1"/>
</dbReference>
<dbReference type="GO" id="GO:0051049">
    <property type="term" value="P:regulation of transport"/>
    <property type="evidence" value="ECO:0007669"/>
    <property type="project" value="UniProtKB-ARBA"/>
</dbReference>
<keyword evidence="5" id="KW-0344">Guanine-nucleotide releasing factor</keyword>
<proteinExistence type="inferred from homology"/>
<evidence type="ECO:0000256" key="3">
    <source>
        <dbReference type="ARBA" id="ARBA00022468"/>
    </source>
</evidence>
<evidence type="ECO:0000256" key="6">
    <source>
        <dbReference type="ARBA" id="ARBA00023136"/>
    </source>
</evidence>
<dbReference type="GO" id="GO:0031267">
    <property type="term" value="F:small GTPase binding"/>
    <property type="evidence" value="ECO:0007669"/>
    <property type="project" value="TreeGrafter"/>
</dbReference>
<dbReference type="Pfam" id="PF02204">
    <property type="entry name" value="VPS9"/>
    <property type="match status" value="1"/>
</dbReference>
<evidence type="ECO:0000256" key="7">
    <source>
        <dbReference type="SAM" id="MobiDB-lite"/>
    </source>
</evidence>
<evidence type="ECO:0000256" key="8">
    <source>
        <dbReference type="SAM" id="Phobius"/>
    </source>
</evidence>
<dbReference type="SUPFAM" id="SSF109993">
    <property type="entry name" value="VPS9 domain"/>
    <property type="match status" value="1"/>
</dbReference>
<organism evidence="10 11">
    <name type="scientific">Oryzias sinensis</name>
    <name type="common">Chinese medaka</name>
    <dbReference type="NCBI Taxonomy" id="183150"/>
    <lineage>
        <taxon>Eukaryota</taxon>
        <taxon>Metazoa</taxon>
        <taxon>Chordata</taxon>
        <taxon>Craniata</taxon>
        <taxon>Vertebrata</taxon>
        <taxon>Euteleostomi</taxon>
        <taxon>Actinopterygii</taxon>
        <taxon>Neopterygii</taxon>
        <taxon>Teleostei</taxon>
        <taxon>Neoteleostei</taxon>
        <taxon>Acanthomorphata</taxon>
        <taxon>Ovalentaria</taxon>
        <taxon>Atherinomorphae</taxon>
        <taxon>Beloniformes</taxon>
        <taxon>Adrianichthyidae</taxon>
        <taxon>Oryziinae</taxon>
        <taxon>Oryzias</taxon>
    </lineage>
</organism>
<accession>A0A8C8A2B3</accession>
<keyword evidence="8" id="KW-0812">Transmembrane</keyword>
<evidence type="ECO:0000256" key="2">
    <source>
        <dbReference type="ARBA" id="ARBA00008489"/>
    </source>
</evidence>
<dbReference type="AlphaFoldDB" id="A0A8C8A2B3"/>
<evidence type="ECO:0000256" key="4">
    <source>
        <dbReference type="ARBA" id="ARBA00022583"/>
    </source>
</evidence>
<dbReference type="GO" id="GO:0005829">
    <property type="term" value="C:cytosol"/>
    <property type="evidence" value="ECO:0007669"/>
    <property type="project" value="TreeGrafter"/>
</dbReference>
<evidence type="ECO:0000256" key="5">
    <source>
        <dbReference type="ARBA" id="ARBA00022658"/>
    </source>
</evidence>
<feature type="region of interest" description="Disordered" evidence="7">
    <location>
        <begin position="63"/>
        <end position="87"/>
    </location>
</feature>
<dbReference type="GO" id="GO:0006897">
    <property type="term" value="P:endocytosis"/>
    <property type="evidence" value="ECO:0007669"/>
    <property type="project" value="UniProtKB-KW"/>
</dbReference>
<evidence type="ECO:0000313" key="10">
    <source>
        <dbReference type="Ensembl" id="ENSOSIP00000051579.1"/>
    </source>
</evidence>
<dbReference type="InterPro" id="IPR037191">
    <property type="entry name" value="VPS9_dom_sf"/>
</dbReference>
<dbReference type="Gene3D" id="1.20.1050.80">
    <property type="entry name" value="VPS9 domain"/>
    <property type="match status" value="1"/>
</dbReference>
<name>A0A8C8A2B3_9TELE</name>
<dbReference type="Proteomes" id="UP000694383">
    <property type="component" value="Unplaced"/>
</dbReference>
<keyword evidence="11" id="KW-1185">Reference proteome</keyword>
<sequence length="520" mass="59186">MSSALTDGRSVVCIFLNDILLQIKGFYFAFFPLLCYVFKNKMKCEKLWTSSRVFPTAPMAAFRKRDKQEKDDVLQDEPLPRQSTQPQAAEDILDKYRNIKRTSPSDGTAAGASYDGSGDICVEDSDCPREDALQNNSADDLLDSASQSAQQHDSKFSFSDAKKKLRLALCSADSVALPLLAPATTRNGLPDHMDPEENEIVCFLKIQLAEAINLQDKNQMAQIQETTRCVSRFDARTCRKLLAAIAEDYRKRAPYIAYLTRCRQGLQTSQAHLERLLQRVLRDKEVANLYFTTVCVRLLLEHMESKMLDFIKAFQGCTAADDKTAAVEDFLRYLYGAMARDAIWQYASEDQLQDAQMAIERSVMNRIFKLAFYPNQDGDILRDQLFYEHIQRLSKVVTANHRALQIPEVYLREAPWPSAQAEIKSINAYKTPRDKVQCILRMCSTIMNLLSLANEDSVPGADDFVPVLVFVLIRANPPCLLSTVQYINNFYASRLSGEECYWWMQFTAAVEFIKTIDDRK</sequence>
<dbReference type="GO" id="GO:0005085">
    <property type="term" value="F:guanyl-nucleotide exchange factor activity"/>
    <property type="evidence" value="ECO:0007669"/>
    <property type="project" value="UniProtKB-KW"/>
</dbReference>
<dbReference type="GO" id="GO:0005096">
    <property type="term" value="F:GTPase activator activity"/>
    <property type="evidence" value="ECO:0007669"/>
    <property type="project" value="UniProtKB-KW"/>
</dbReference>